<dbReference type="Proteomes" id="UP000431826">
    <property type="component" value="Unassembled WGS sequence"/>
</dbReference>
<feature type="region of interest" description="Disordered" evidence="1">
    <location>
        <begin position="98"/>
        <end position="119"/>
    </location>
</feature>
<keyword evidence="3" id="KW-1185">Reference proteome</keyword>
<name>A0A640UL91_9ACTN</name>
<proteinExistence type="predicted"/>
<accession>A0A640UL91</accession>
<sequence>MGGGFRHTAPLGAAVRFPHHDTRTQHHHPQTETARPAVAFLAGGVSFPGPAGGAFRPGHRDGSIAVTGGGMAGAGVPGAGDGNRRWGVARTVACPLASAASDPRPAPEDHRCRPNSITT</sequence>
<comment type="caution">
    <text evidence="2">The sequence shown here is derived from an EMBL/GenBank/DDBJ whole genome shotgun (WGS) entry which is preliminary data.</text>
</comment>
<evidence type="ECO:0000313" key="3">
    <source>
        <dbReference type="Proteomes" id="UP000431826"/>
    </source>
</evidence>
<reference evidence="2 3" key="1">
    <citation type="submission" date="2019-12" db="EMBL/GenBank/DDBJ databases">
        <title>Whole genome shotgun sequence of Streptomyces tubercidicus NBRC 13090.</title>
        <authorList>
            <person name="Ichikawa N."/>
            <person name="Kimura A."/>
            <person name="Kitahashi Y."/>
            <person name="Komaki H."/>
            <person name="Tamura T."/>
        </authorList>
    </citation>
    <scope>NUCLEOTIDE SEQUENCE [LARGE SCALE GENOMIC DNA]</scope>
    <source>
        <strain evidence="2 3">NBRC 13090</strain>
    </source>
</reference>
<organism evidence="2 3">
    <name type="scientific">Streptomyces tubercidicus</name>
    <dbReference type="NCBI Taxonomy" id="47759"/>
    <lineage>
        <taxon>Bacteria</taxon>
        <taxon>Bacillati</taxon>
        <taxon>Actinomycetota</taxon>
        <taxon>Actinomycetes</taxon>
        <taxon>Kitasatosporales</taxon>
        <taxon>Streptomycetaceae</taxon>
        <taxon>Streptomyces</taxon>
    </lineage>
</organism>
<evidence type="ECO:0000313" key="2">
    <source>
        <dbReference type="EMBL" id="GFE36052.1"/>
    </source>
</evidence>
<evidence type="ECO:0000256" key="1">
    <source>
        <dbReference type="SAM" id="MobiDB-lite"/>
    </source>
</evidence>
<gene>
    <name evidence="2" type="ORF">Stube_07250</name>
</gene>
<protein>
    <submittedName>
        <fullName evidence="2">Uncharacterized protein</fullName>
    </submittedName>
</protein>
<dbReference type="EMBL" id="BLIR01000001">
    <property type="protein sequence ID" value="GFE36052.1"/>
    <property type="molecule type" value="Genomic_DNA"/>
</dbReference>
<dbReference type="AlphaFoldDB" id="A0A640UL91"/>